<accession>A0AAW1TNZ1</accession>
<dbReference type="AlphaFoldDB" id="A0AAW1TNZ1"/>
<protein>
    <submittedName>
        <fullName evidence="1">Uncharacterized protein</fullName>
    </submittedName>
</protein>
<dbReference type="Proteomes" id="UP001431783">
    <property type="component" value="Unassembled WGS sequence"/>
</dbReference>
<dbReference type="EMBL" id="JARQZJ010000003">
    <property type="protein sequence ID" value="KAK9870390.1"/>
    <property type="molecule type" value="Genomic_DNA"/>
</dbReference>
<gene>
    <name evidence="1" type="ORF">WA026_007955</name>
</gene>
<proteinExistence type="predicted"/>
<organism evidence="1 2">
    <name type="scientific">Henosepilachna vigintioctopunctata</name>
    <dbReference type="NCBI Taxonomy" id="420089"/>
    <lineage>
        <taxon>Eukaryota</taxon>
        <taxon>Metazoa</taxon>
        <taxon>Ecdysozoa</taxon>
        <taxon>Arthropoda</taxon>
        <taxon>Hexapoda</taxon>
        <taxon>Insecta</taxon>
        <taxon>Pterygota</taxon>
        <taxon>Neoptera</taxon>
        <taxon>Endopterygota</taxon>
        <taxon>Coleoptera</taxon>
        <taxon>Polyphaga</taxon>
        <taxon>Cucujiformia</taxon>
        <taxon>Coccinelloidea</taxon>
        <taxon>Coccinellidae</taxon>
        <taxon>Epilachninae</taxon>
        <taxon>Epilachnini</taxon>
        <taxon>Henosepilachna</taxon>
    </lineage>
</organism>
<comment type="caution">
    <text evidence="1">The sequence shown here is derived from an EMBL/GenBank/DDBJ whole genome shotgun (WGS) entry which is preliminary data.</text>
</comment>
<evidence type="ECO:0000313" key="1">
    <source>
        <dbReference type="EMBL" id="KAK9870390.1"/>
    </source>
</evidence>
<reference evidence="1 2" key="1">
    <citation type="submission" date="2023-03" db="EMBL/GenBank/DDBJ databases">
        <title>Genome insight into feeding habits of ladybird beetles.</title>
        <authorList>
            <person name="Li H.-S."/>
            <person name="Huang Y.-H."/>
            <person name="Pang H."/>
        </authorList>
    </citation>
    <scope>NUCLEOTIDE SEQUENCE [LARGE SCALE GENOMIC DNA]</scope>
    <source>
        <strain evidence="1">SYSU_2023b</strain>
        <tissue evidence="1">Whole body</tissue>
    </source>
</reference>
<sequence>MMMNTEVLQVVHEKEHWLDESPLTREDSWPNIQEEVAVIIDKKARRKSWHAIKFERKRRKGVVDPNTPPEARQKRPSWWNIFGSSQWPR</sequence>
<keyword evidence="2" id="KW-1185">Reference proteome</keyword>
<name>A0AAW1TNZ1_9CUCU</name>
<evidence type="ECO:0000313" key="2">
    <source>
        <dbReference type="Proteomes" id="UP001431783"/>
    </source>
</evidence>